<accession>A0A3P1UM55</accession>
<reference evidence="3 4" key="1">
    <citation type="submission" date="2018-11" db="EMBL/GenBank/DDBJ databases">
        <title>Genomes From Bacteria Associated with the Canine Oral Cavity: a Test Case for Automated Genome-Based Taxonomic Assignment.</title>
        <authorList>
            <person name="Coil D.A."/>
            <person name="Jospin G."/>
            <person name="Darling A.E."/>
            <person name="Wallis C."/>
            <person name="Davis I.J."/>
            <person name="Harris S."/>
            <person name="Eisen J.A."/>
            <person name="Holcombe L.J."/>
            <person name="O'Flynn C."/>
        </authorList>
    </citation>
    <scope>NUCLEOTIDE SEQUENCE [LARGE SCALE GENOMIC DNA]</scope>
    <source>
        <strain evidence="3 4">OH5050</strain>
    </source>
</reference>
<name>A0A3P1UM55_9ACTO</name>
<dbReference type="OrthoDB" id="3259285at2"/>
<keyword evidence="2" id="KW-1133">Transmembrane helix</keyword>
<feature type="transmembrane region" description="Helical" evidence="2">
    <location>
        <begin position="154"/>
        <end position="173"/>
    </location>
</feature>
<dbReference type="AlphaFoldDB" id="A0A3P1UM55"/>
<feature type="transmembrane region" description="Helical" evidence="2">
    <location>
        <begin position="48"/>
        <end position="65"/>
    </location>
</feature>
<feature type="transmembrane region" description="Helical" evidence="2">
    <location>
        <begin position="117"/>
        <end position="142"/>
    </location>
</feature>
<dbReference type="Proteomes" id="UP000271272">
    <property type="component" value="Unassembled WGS sequence"/>
</dbReference>
<evidence type="ECO:0000313" key="4">
    <source>
        <dbReference type="Proteomes" id="UP000271272"/>
    </source>
</evidence>
<gene>
    <name evidence="3" type="ORF">EII10_12440</name>
</gene>
<comment type="caution">
    <text evidence="3">The sequence shown here is derived from an EMBL/GenBank/DDBJ whole genome shotgun (WGS) entry which is preliminary data.</text>
</comment>
<feature type="transmembrane region" description="Helical" evidence="2">
    <location>
        <begin position="180"/>
        <end position="202"/>
    </location>
</feature>
<feature type="transmembrane region" description="Helical" evidence="2">
    <location>
        <begin position="214"/>
        <end position="237"/>
    </location>
</feature>
<dbReference type="EMBL" id="RQZC01000035">
    <property type="protein sequence ID" value="RRD22841.1"/>
    <property type="molecule type" value="Genomic_DNA"/>
</dbReference>
<feature type="region of interest" description="Disordered" evidence="1">
    <location>
        <begin position="1"/>
        <end position="21"/>
    </location>
</feature>
<keyword evidence="4" id="KW-1185">Reference proteome</keyword>
<keyword evidence="2" id="KW-0812">Transmembrane</keyword>
<evidence type="ECO:0000256" key="1">
    <source>
        <dbReference type="SAM" id="MobiDB-lite"/>
    </source>
</evidence>
<proteinExistence type="predicted"/>
<evidence type="ECO:0000256" key="2">
    <source>
        <dbReference type="SAM" id="Phobius"/>
    </source>
</evidence>
<protein>
    <submittedName>
        <fullName evidence="3">Uncharacterized protein</fullName>
    </submittedName>
</protein>
<evidence type="ECO:0000313" key="3">
    <source>
        <dbReference type="EMBL" id="RRD22841.1"/>
    </source>
</evidence>
<sequence length="246" mass="25488">MPAAESSGARAPGAPAAVRAAGGPPRWEAVRAVMRLDLLLAWRRRDTVALLVLCALAALGAAVPGARGWLGPLSPEWLVYVLLLAVSAMGVVLWLPSREARMRRLYGALPVTRLDVLAARYLLLAAGLVIAILGWPAVVLAAGGPSDDAVGRHLAFLTFFAAIAAAMPPLLAAHGGTTPLPVLAGWGLGVGCLAEMPAVFGVEMALSAMPRQMVLAGGVGLISVLSVGALGASWMICRRIYTRQDH</sequence>
<organism evidence="3 4">
    <name type="scientific">Actinomyces bowdenii</name>
    <dbReference type="NCBI Taxonomy" id="131109"/>
    <lineage>
        <taxon>Bacteria</taxon>
        <taxon>Bacillati</taxon>
        <taxon>Actinomycetota</taxon>
        <taxon>Actinomycetes</taxon>
        <taxon>Actinomycetales</taxon>
        <taxon>Actinomycetaceae</taxon>
        <taxon>Actinomyces</taxon>
    </lineage>
</organism>
<feature type="transmembrane region" description="Helical" evidence="2">
    <location>
        <begin position="77"/>
        <end position="96"/>
    </location>
</feature>
<keyword evidence="2" id="KW-0472">Membrane</keyword>